<dbReference type="PROSITE" id="PS51257">
    <property type="entry name" value="PROKAR_LIPOPROTEIN"/>
    <property type="match status" value="1"/>
</dbReference>
<dbReference type="RefSeq" id="WP_183459966.1">
    <property type="nucleotide sequence ID" value="NZ_JACHWZ010000010.1"/>
</dbReference>
<keyword evidence="3" id="KW-1185">Reference proteome</keyword>
<evidence type="ECO:0000313" key="2">
    <source>
        <dbReference type="EMBL" id="MBB3061502.1"/>
    </source>
</evidence>
<reference evidence="2 3" key="1">
    <citation type="submission" date="2020-08" db="EMBL/GenBank/DDBJ databases">
        <title>Genomic Encyclopedia of Type Strains, Phase III (KMG-III): the genomes of soil and plant-associated and newly described type strains.</title>
        <authorList>
            <person name="Whitman W."/>
        </authorList>
    </citation>
    <scope>NUCLEOTIDE SEQUENCE [LARGE SCALE GENOMIC DNA]</scope>
    <source>
        <strain evidence="2 3">CECT 8799</strain>
    </source>
</reference>
<dbReference type="EMBL" id="JACHWZ010000010">
    <property type="protein sequence ID" value="MBB3061502.1"/>
    <property type="molecule type" value="Genomic_DNA"/>
</dbReference>
<dbReference type="AlphaFoldDB" id="A0A7W4WC29"/>
<protein>
    <recommendedName>
        <fullName evidence="4">Alginate export domain-containing protein</fullName>
    </recommendedName>
</protein>
<gene>
    <name evidence="2" type="ORF">FHS09_002340</name>
</gene>
<evidence type="ECO:0008006" key="4">
    <source>
        <dbReference type="Google" id="ProtNLM"/>
    </source>
</evidence>
<dbReference type="Proteomes" id="UP000535937">
    <property type="component" value="Unassembled WGS sequence"/>
</dbReference>
<sequence>MQARFISPMCCVATLLAPGVVSACDGAEGRLQLQLNHFAEQARWPGQTPDKTTGRAALQLSCLLPTGADSGIDIDVYGDYDSAAAESWFDPRNLHYYVDLDQMTFAAGYQQKPVGHLEAEQINNLYNPKSYRRGLFDSRSQGRFSVGAIYRRESWLLHADLMPLKQVEEWAGEKGRFRRGGFVASDEEYARGSDVSAQLRWDYFSGNWELSGILWHGLSPQSLVRPSAEEPGALIDYYERIDQAGFSALYLLDNLSLKADVYFRSSPQRQLIGAAAGLAWQTYGLFGSRADSNLFLESYYLQEQSADDDGSGGNLPSSFDRDLYAGGRINFNDNANSELEAGVVADVKLGSLSGYLQLTRSLLPQLEYEAGLQWFSTDSRDIALSGFENDSHIYFKLVWYL</sequence>
<name>A0A7W4WC29_9GAMM</name>
<organism evidence="2 3">
    <name type="scientific">Microbulbifer rhizosphaerae</name>
    <dbReference type="NCBI Taxonomy" id="1562603"/>
    <lineage>
        <taxon>Bacteria</taxon>
        <taxon>Pseudomonadati</taxon>
        <taxon>Pseudomonadota</taxon>
        <taxon>Gammaproteobacteria</taxon>
        <taxon>Cellvibrionales</taxon>
        <taxon>Microbulbiferaceae</taxon>
        <taxon>Microbulbifer</taxon>
    </lineage>
</organism>
<feature type="chain" id="PRO_5031093712" description="Alginate export domain-containing protein" evidence="1">
    <location>
        <begin position="24"/>
        <end position="401"/>
    </location>
</feature>
<keyword evidence="1" id="KW-0732">Signal</keyword>
<evidence type="ECO:0000313" key="3">
    <source>
        <dbReference type="Proteomes" id="UP000535937"/>
    </source>
</evidence>
<comment type="caution">
    <text evidence="2">The sequence shown here is derived from an EMBL/GenBank/DDBJ whole genome shotgun (WGS) entry which is preliminary data.</text>
</comment>
<evidence type="ECO:0000256" key="1">
    <source>
        <dbReference type="SAM" id="SignalP"/>
    </source>
</evidence>
<proteinExistence type="predicted"/>
<feature type="signal peptide" evidence="1">
    <location>
        <begin position="1"/>
        <end position="23"/>
    </location>
</feature>
<accession>A0A7W4WC29</accession>